<comment type="caution">
    <text evidence="5">The sequence shown here is derived from an EMBL/GenBank/DDBJ whole genome shotgun (WGS) entry which is preliminary data.</text>
</comment>
<dbReference type="InterPro" id="IPR050492">
    <property type="entry name" value="Bact_metal-bind_prot9"/>
</dbReference>
<protein>
    <submittedName>
        <fullName evidence="5">Zinc ABC transporter substrate-binding protein</fullName>
    </submittedName>
</protein>
<gene>
    <name evidence="5" type="ORF">FYC77_17890</name>
</gene>
<dbReference type="Pfam" id="PF01297">
    <property type="entry name" value="ZnuA"/>
    <property type="match status" value="1"/>
</dbReference>
<evidence type="ECO:0000256" key="2">
    <source>
        <dbReference type="ARBA" id="ARBA00022448"/>
    </source>
</evidence>
<dbReference type="Gene3D" id="3.40.50.1980">
    <property type="entry name" value="Nitrogenase molybdenum iron protein domain"/>
    <property type="match status" value="2"/>
</dbReference>
<dbReference type="EMBL" id="VTAW01000035">
    <property type="protein sequence ID" value="TYT60610.1"/>
    <property type="molecule type" value="Genomic_DNA"/>
</dbReference>
<dbReference type="PANTHER" id="PTHR42953">
    <property type="entry name" value="HIGH-AFFINITY ZINC UPTAKE SYSTEM PROTEIN ZNUA-RELATED"/>
    <property type="match status" value="1"/>
</dbReference>
<comment type="similarity">
    <text evidence="1">Belongs to the bacterial solute-binding protein 9 family.</text>
</comment>
<keyword evidence="2" id="KW-0813">Transport</keyword>
<proteinExistence type="inferred from homology"/>
<evidence type="ECO:0000313" key="6">
    <source>
        <dbReference type="Proteomes" id="UP000324104"/>
    </source>
</evidence>
<dbReference type="Proteomes" id="UP000324104">
    <property type="component" value="Unassembled WGS sequence"/>
</dbReference>
<reference evidence="5 6" key="1">
    <citation type="submission" date="2019-08" db="EMBL/GenBank/DDBJ databases">
        <title>Archaea genome.</title>
        <authorList>
            <person name="Kajale S."/>
            <person name="Shouche Y."/>
            <person name="Deshpande N."/>
            <person name="Sharma A."/>
        </authorList>
    </citation>
    <scope>NUCLEOTIDE SEQUENCE [LARGE SCALE GENOMIC DNA]</scope>
    <source>
        <strain evidence="5 6">ESP3B_9</strain>
    </source>
</reference>
<accession>A0A5D5AMB8</accession>
<keyword evidence="4" id="KW-0175">Coiled coil</keyword>
<dbReference type="PROSITE" id="PS51318">
    <property type="entry name" value="TAT"/>
    <property type="match status" value="1"/>
</dbReference>
<evidence type="ECO:0000256" key="4">
    <source>
        <dbReference type="SAM" id="Coils"/>
    </source>
</evidence>
<keyword evidence="6" id="KW-1185">Reference proteome</keyword>
<keyword evidence="3" id="KW-0732">Signal</keyword>
<dbReference type="AlphaFoldDB" id="A0A5D5AMB8"/>
<dbReference type="GO" id="GO:0046872">
    <property type="term" value="F:metal ion binding"/>
    <property type="evidence" value="ECO:0007669"/>
    <property type="project" value="InterPro"/>
</dbReference>
<evidence type="ECO:0000313" key="5">
    <source>
        <dbReference type="EMBL" id="TYT60610.1"/>
    </source>
</evidence>
<name>A0A5D5AMB8_9EURY</name>
<dbReference type="PANTHER" id="PTHR42953:SF3">
    <property type="entry name" value="HIGH-AFFINITY ZINC UPTAKE SYSTEM PROTEIN ZNUA"/>
    <property type="match status" value="1"/>
</dbReference>
<evidence type="ECO:0000256" key="1">
    <source>
        <dbReference type="ARBA" id="ARBA00011028"/>
    </source>
</evidence>
<dbReference type="PROSITE" id="PS51257">
    <property type="entry name" value="PROKAR_LIPOPROTEIN"/>
    <property type="match status" value="1"/>
</dbReference>
<sequence length="472" mass="51950">MDISRRSVLKASGGTLAGAAVAGCLSEPDAGESNEGGDDDGNGPTGYAAFFALWDWANHVGGDEMTFVNPIEAGEMGHGWEPPADIQRDIADSDVFVYLDTAEFSWAQNVATDLETDYDDVTLIDAMAGLESQLLAVDRDPEDDREPARDHEFDPDAVDVAGFDVYDGQSGEEVAYWHGDHWHGELPEVPLEGSATVEGVFEDDEGRVLPLGDDEQFQIDARIIDGANEDVLEIESHGDHVEFHALDVGRTRVVFELVADGEVLWDTSADNMTAEVVEELSESDAPEFYDPHVWVDPIIAQDVVETIADGLAEVDPDNAETYAENAAAYNERLDEVDRQFEDLAAEADRDVAVLAGHDSFQYIEHRYDFEIHTPVGISPDAAETESDISEAISIVEEHDIDTILYDPFETPNPDEDVPQMVEVLLENTDAEEYAPLSPAEGTTEEWNEQEWGWIEQMEEINIPSLRQALGAE</sequence>
<dbReference type="InterPro" id="IPR006127">
    <property type="entry name" value="ZnuA-like"/>
</dbReference>
<dbReference type="SUPFAM" id="SSF53807">
    <property type="entry name" value="Helical backbone' metal receptor"/>
    <property type="match status" value="1"/>
</dbReference>
<organism evidence="5 6">
    <name type="scientific">Natrialba swarupiae</name>
    <dbReference type="NCBI Taxonomy" id="2448032"/>
    <lineage>
        <taxon>Archaea</taxon>
        <taxon>Methanobacteriati</taxon>
        <taxon>Methanobacteriota</taxon>
        <taxon>Stenosarchaea group</taxon>
        <taxon>Halobacteria</taxon>
        <taxon>Halobacteriales</taxon>
        <taxon>Natrialbaceae</taxon>
        <taxon>Natrialba</taxon>
    </lineage>
</organism>
<evidence type="ECO:0000256" key="3">
    <source>
        <dbReference type="ARBA" id="ARBA00022729"/>
    </source>
</evidence>
<dbReference type="InterPro" id="IPR006311">
    <property type="entry name" value="TAT_signal"/>
</dbReference>
<feature type="coiled-coil region" evidence="4">
    <location>
        <begin position="319"/>
        <end position="346"/>
    </location>
</feature>
<dbReference type="GO" id="GO:0030001">
    <property type="term" value="P:metal ion transport"/>
    <property type="evidence" value="ECO:0007669"/>
    <property type="project" value="InterPro"/>
</dbReference>
<dbReference type="RefSeq" id="WP_149082863.1">
    <property type="nucleotide sequence ID" value="NZ_VTAW01000035.1"/>
</dbReference>